<dbReference type="SMART" id="SM00530">
    <property type="entry name" value="HTH_XRE"/>
    <property type="match status" value="1"/>
</dbReference>
<evidence type="ECO:0000259" key="4">
    <source>
        <dbReference type="PROSITE" id="PS50943"/>
    </source>
</evidence>
<protein>
    <submittedName>
        <fullName evidence="5">Helix-turn-helix domain-containing protein</fullName>
    </submittedName>
</protein>
<proteinExistence type="predicted"/>
<evidence type="ECO:0000256" key="3">
    <source>
        <dbReference type="ARBA" id="ARBA00023163"/>
    </source>
</evidence>
<feature type="domain" description="HTH cro/C1-type" evidence="4">
    <location>
        <begin position="12"/>
        <end position="66"/>
    </location>
</feature>
<evidence type="ECO:0000313" key="6">
    <source>
        <dbReference type="Proteomes" id="UP001580346"/>
    </source>
</evidence>
<keyword evidence="6" id="KW-1185">Reference proteome</keyword>
<organism evidence="5 6">
    <name type="scientific">Paenibacillus enshidis</name>
    <dbReference type="NCBI Taxonomy" id="1458439"/>
    <lineage>
        <taxon>Bacteria</taxon>
        <taxon>Bacillati</taxon>
        <taxon>Bacillota</taxon>
        <taxon>Bacilli</taxon>
        <taxon>Bacillales</taxon>
        <taxon>Paenibacillaceae</taxon>
        <taxon>Paenibacillus</taxon>
    </lineage>
</organism>
<dbReference type="InterPro" id="IPR050807">
    <property type="entry name" value="TransReg_Diox_bact_type"/>
</dbReference>
<dbReference type="PANTHER" id="PTHR46797:SF23">
    <property type="entry name" value="HTH-TYPE TRANSCRIPTIONAL REGULATOR SUTR"/>
    <property type="match status" value="1"/>
</dbReference>
<dbReference type="InterPro" id="IPR001387">
    <property type="entry name" value="Cro/C1-type_HTH"/>
</dbReference>
<reference evidence="5 6" key="1">
    <citation type="submission" date="2024-09" db="EMBL/GenBank/DDBJ databases">
        <title>Paenibacillus zeirhizospherea sp. nov., isolated from surface of the maize (Zea mays) roots in a horticulture field, Hungary.</title>
        <authorList>
            <person name="Marton D."/>
            <person name="Farkas M."/>
            <person name="Bedics A."/>
            <person name="Toth E."/>
            <person name="Tancsics A."/>
            <person name="Boka K."/>
            <person name="Maroti G."/>
            <person name="Kriszt B."/>
            <person name="Cserhati M."/>
        </authorList>
    </citation>
    <scope>NUCLEOTIDE SEQUENCE [LARGE SCALE GENOMIC DNA]</scope>
    <source>
        <strain evidence="5 6">KCTC 33519</strain>
    </source>
</reference>
<dbReference type="PANTHER" id="PTHR46797">
    <property type="entry name" value="HTH-TYPE TRANSCRIPTIONAL REGULATOR"/>
    <property type="match status" value="1"/>
</dbReference>
<gene>
    <name evidence="5" type="ORF">ACE41H_24175</name>
</gene>
<evidence type="ECO:0000256" key="1">
    <source>
        <dbReference type="ARBA" id="ARBA00023015"/>
    </source>
</evidence>
<dbReference type="Proteomes" id="UP001580346">
    <property type="component" value="Unassembled WGS sequence"/>
</dbReference>
<evidence type="ECO:0000256" key="2">
    <source>
        <dbReference type="ARBA" id="ARBA00023125"/>
    </source>
</evidence>
<name>A0ABV5B051_9BACL</name>
<sequence>MEQTLTRIGRKIRQYRKLKGLTQEQLAELVGTNFSYIGKIERGEYNVKIQTLEKIANALGVSLSALLSHGDYKSIDMSDTVVEAAVLLLEQSESDQRKAVEILKIMFRT</sequence>
<comment type="caution">
    <text evidence="5">The sequence shown here is derived from an EMBL/GenBank/DDBJ whole genome shotgun (WGS) entry which is preliminary data.</text>
</comment>
<dbReference type="RefSeq" id="WP_375358126.1">
    <property type="nucleotide sequence ID" value="NZ_JBHHMI010000043.1"/>
</dbReference>
<dbReference type="SUPFAM" id="SSF47413">
    <property type="entry name" value="lambda repressor-like DNA-binding domains"/>
    <property type="match status" value="1"/>
</dbReference>
<evidence type="ECO:0000313" key="5">
    <source>
        <dbReference type="EMBL" id="MFB5269856.1"/>
    </source>
</evidence>
<dbReference type="Pfam" id="PF01381">
    <property type="entry name" value="HTH_3"/>
    <property type="match status" value="1"/>
</dbReference>
<dbReference type="EMBL" id="JBHHMI010000043">
    <property type="protein sequence ID" value="MFB5269856.1"/>
    <property type="molecule type" value="Genomic_DNA"/>
</dbReference>
<dbReference type="CDD" id="cd00093">
    <property type="entry name" value="HTH_XRE"/>
    <property type="match status" value="1"/>
</dbReference>
<keyword evidence="1" id="KW-0805">Transcription regulation</keyword>
<dbReference type="InterPro" id="IPR010982">
    <property type="entry name" value="Lambda_DNA-bd_dom_sf"/>
</dbReference>
<dbReference type="Gene3D" id="1.10.260.40">
    <property type="entry name" value="lambda repressor-like DNA-binding domains"/>
    <property type="match status" value="1"/>
</dbReference>
<keyword evidence="2" id="KW-0238">DNA-binding</keyword>
<accession>A0ABV5B051</accession>
<keyword evidence="3" id="KW-0804">Transcription</keyword>
<dbReference type="PROSITE" id="PS50943">
    <property type="entry name" value="HTH_CROC1"/>
    <property type="match status" value="1"/>
</dbReference>